<accession>A0A2B0TQ83</accession>
<dbReference type="RefSeq" id="WP_098500549.1">
    <property type="nucleotide sequence ID" value="NZ_NUXC01000028.1"/>
</dbReference>
<evidence type="ECO:0000256" key="1">
    <source>
        <dbReference type="SAM" id="Phobius"/>
    </source>
</evidence>
<dbReference type="InterPro" id="IPR025016">
    <property type="entry name" value="DUF3955"/>
</dbReference>
<keyword evidence="1" id="KW-0812">Transmembrane</keyword>
<dbReference type="Pfam" id="PF13127">
    <property type="entry name" value="DUF3955"/>
    <property type="match status" value="1"/>
</dbReference>
<sequence>MKNKYLLAIVLISLGVTCLLIHGATSKVEENGLLVEPFFFLVPVSYLLFFSGIGVSLFGFITSKLKKQQ</sequence>
<dbReference type="EMBL" id="NVDG01000042">
    <property type="protein sequence ID" value="PFU39114.1"/>
    <property type="molecule type" value="Genomic_DNA"/>
</dbReference>
<proteinExistence type="predicted"/>
<feature type="transmembrane region" description="Helical" evidence="1">
    <location>
        <begin position="39"/>
        <end position="61"/>
    </location>
</feature>
<evidence type="ECO:0000313" key="4">
    <source>
        <dbReference type="Proteomes" id="UP000224076"/>
    </source>
</evidence>
<keyword evidence="1" id="KW-1133">Transmembrane helix</keyword>
<name>A0A2B0TQ83_BACCE</name>
<evidence type="ECO:0000313" key="3">
    <source>
        <dbReference type="EMBL" id="PFU39114.1"/>
    </source>
</evidence>
<comment type="caution">
    <text evidence="3">The sequence shown here is derived from an EMBL/GenBank/DDBJ whole genome shotgun (WGS) entry which is preliminary data.</text>
</comment>
<feature type="domain" description="DUF3955" evidence="2">
    <location>
        <begin position="4"/>
        <end position="62"/>
    </location>
</feature>
<keyword evidence="1" id="KW-0472">Membrane</keyword>
<evidence type="ECO:0000259" key="2">
    <source>
        <dbReference type="Pfam" id="PF13127"/>
    </source>
</evidence>
<reference evidence="3 4" key="1">
    <citation type="submission" date="2017-09" db="EMBL/GenBank/DDBJ databases">
        <title>Large-scale bioinformatics analysis of Bacillus genomes uncovers conserved roles of natural products in bacterial physiology.</title>
        <authorList>
            <consortium name="Agbiome Team Llc"/>
            <person name="Bleich R.M."/>
            <person name="Grubbs K.J."/>
            <person name="Santa Maria K.C."/>
            <person name="Allen S.E."/>
            <person name="Farag S."/>
            <person name="Shank E.A."/>
            <person name="Bowers A."/>
        </authorList>
    </citation>
    <scope>NUCLEOTIDE SEQUENCE [LARGE SCALE GENOMIC DNA]</scope>
    <source>
        <strain evidence="3 4">AFS061806</strain>
    </source>
</reference>
<protein>
    <recommendedName>
        <fullName evidence="2">DUF3955 domain-containing protein</fullName>
    </recommendedName>
</protein>
<dbReference type="AlphaFoldDB" id="A0A2B0TQ83"/>
<organism evidence="3 4">
    <name type="scientific">Bacillus cereus</name>
    <dbReference type="NCBI Taxonomy" id="1396"/>
    <lineage>
        <taxon>Bacteria</taxon>
        <taxon>Bacillati</taxon>
        <taxon>Bacillota</taxon>
        <taxon>Bacilli</taxon>
        <taxon>Bacillales</taxon>
        <taxon>Bacillaceae</taxon>
        <taxon>Bacillus</taxon>
        <taxon>Bacillus cereus group</taxon>
    </lineage>
</organism>
<gene>
    <name evidence="3" type="ORF">COK86_23000</name>
</gene>
<dbReference type="Proteomes" id="UP000224076">
    <property type="component" value="Unassembled WGS sequence"/>
</dbReference>